<keyword evidence="3 5" id="KW-1133">Transmembrane helix</keyword>
<evidence type="ECO:0000256" key="2">
    <source>
        <dbReference type="ARBA" id="ARBA00022692"/>
    </source>
</evidence>
<evidence type="ECO:0000313" key="7">
    <source>
        <dbReference type="Proteomes" id="UP000605676"/>
    </source>
</evidence>
<organism evidence="6 7">
    <name type="scientific">Carboxylicivirga marina</name>
    <dbReference type="NCBI Taxonomy" id="2800988"/>
    <lineage>
        <taxon>Bacteria</taxon>
        <taxon>Pseudomonadati</taxon>
        <taxon>Bacteroidota</taxon>
        <taxon>Bacteroidia</taxon>
        <taxon>Marinilabiliales</taxon>
        <taxon>Marinilabiliaceae</taxon>
        <taxon>Carboxylicivirga</taxon>
    </lineage>
</organism>
<evidence type="ECO:0000313" key="6">
    <source>
        <dbReference type="EMBL" id="MBK3518805.1"/>
    </source>
</evidence>
<evidence type="ECO:0000256" key="1">
    <source>
        <dbReference type="ARBA" id="ARBA00004141"/>
    </source>
</evidence>
<keyword evidence="4 5" id="KW-0472">Membrane</keyword>
<protein>
    <submittedName>
        <fullName evidence="6">DoxX family membrane protein</fullName>
    </submittedName>
</protein>
<dbReference type="RefSeq" id="WP_200466026.1">
    <property type="nucleotide sequence ID" value="NZ_JAENRR010000042.1"/>
</dbReference>
<feature type="transmembrane region" description="Helical" evidence="5">
    <location>
        <begin position="125"/>
        <end position="143"/>
    </location>
</feature>
<dbReference type="EMBL" id="JAENRR010000042">
    <property type="protein sequence ID" value="MBK3518805.1"/>
    <property type="molecule type" value="Genomic_DNA"/>
</dbReference>
<feature type="transmembrane region" description="Helical" evidence="5">
    <location>
        <begin position="74"/>
        <end position="105"/>
    </location>
</feature>
<evidence type="ECO:0000256" key="3">
    <source>
        <dbReference type="ARBA" id="ARBA00022989"/>
    </source>
</evidence>
<reference evidence="6 7" key="1">
    <citation type="submission" date="2021-01" db="EMBL/GenBank/DDBJ databases">
        <title>Carboxyliciviraga sp.nov., isolated from coastal sediments.</title>
        <authorList>
            <person name="Lu D."/>
            <person name="Zhang T."/>
        </authorList>
    </citation>
    <scope>NUCLEOTIDE SEQUENCE [LARGE SCALE GENOMIC DNA]</scope>
    <source>
        <strain evidence="6 7">N1Y132</strain>
    </source>
</reference>
<proteinExistence type="predicted"/>
<dbReference type="InterPro" id="IPR032808">
    <property type="entry name" value="DoxX"/>
</dbReference>
<dbReference type="Pfam" id="PF07681">
    <property type="entry name" value="DoxX"/>
    <property type="match status" value="1"/>
</dbReference>
<gene>
    <name evidence="6" type="ORF">JIV24_15765</name>
</gene>
<comment type="caution">
    <text evidence="6">The sequence shown here is derived from an EMBL/GenBank/DDBJ whole genome shotgun (WGS) entry which is preliminary data.</text>
</comment>
<sequence>MNLPQQLNTSQLYSLVVVRVLLGWYLLYEGLAKLFSPYWSAFGYLKSSQGFLSDFFTSLADNSQAIEVINFLNIWGLIAIGLALILGILGRFSTLMGVLLLSLYYLAHPPLLHVNEVLVTNENTLWVDKNLIFIAVLLVLYLFPTSKEVGFDRFIYRKKA</sequence>
<evidence type="ECO:0000256" key="5">
    <source>
        <dbReference type="SAM" id="Phobius"/>
    </source>
</evidence>
<keyword evidence="2 5" id="KW-0812">Transmembrane</keyword>
<name>A0ABS1HMW2_9BACT</name>
<dbReference type="Proteomes" id="UP000605676">
    <property type="component" value="Unassembled WGS sequence"/>
</dbReference>
<accession>A0ABS1HMW2</accession>
<comment type="subcellular location">
    <subcellularLocation>
        <location evidence="1">Membrane</location>
        <topology evidence="1">Multi-pass membrane protein</topology>
    </subcellularLocation>
</comment>
<evidence type="ECO:0000256" key="4">
    <source>
        <dbReference type="ARBA" id="ARBA00023136"/>
    </source>
</evidence>
<keyword evidence="7" id="KW-1185">Reference proteome</keyword>